<sequence length="117" mass="12983">MQENHTWPYCTSKGVGMDGKSIREAQEKYRADRGIMGGKQSTAGAPKHKVPQVKCDGAGRAYITLQGIDCFLSPVPPASTPAIPYEHLHLKLKNKLGSFDVDFKGEQLALYNFLHFF</sequence>
<dbReference type="Proteomes" id="UP001221757">
    <property type="component" value="Unassembled WGS sequence"/>
</dbReference>
<proteinExistence type="predicted"/>
<reference evidence="1" key="1">
    <citation type="submission" date="2023-03" db="EMBL/GenBank/DDBJ databases">
        <title>Massive genome expansion in bonnet fungi (Mycena s.s.) driven by repeated elements and novel gene families across ecological guilds.</title>
        <authorList>
            <consortium name="Lawrence Berkeley National Laboratory"/>
            <person name="Harder C.B."/>
            <person name="Miyauchi S."/>
            <person name="Viragh M."/>
            <person name="Kuo A."/>
            <person name="Thoen E."/>
            <person name="Andreopoulos B."/>
            <person name="Lu D."/>
            <person name="Skrede I."/>
            <person name="Drula E."/>
            <person name="Henrissat B."/>
            <person name="Morin E."/>
            <person name="Kohler A."/>
            <person name="Barry K."/>
            <person name="LaButti K."/>
            <person name="Morin E."/>
            <person name="Salamov A."/>
            <person name="Lipzen A."/>
            <person name="Mereny Z."/>
            <person name="Hegedus B."/>
            <person name="Baldrian P."/>
            <person name="Stursova M."/>
            <person name="Weitz H."/>
            <person name="Taylor A."/>
            <person name="Grigoriev I.V."/>
            <person name="Nagy L.G."/>
            <person name="Martin F."/>
            <person name="Kauserud H."/>
        </authorList>
    </citation>
    <scope>NUCLEOTIDE SEQUENCE</scope>
    <source>
        <strain evidence="1">CBHHK067</strain>
    </source>
</reference>
<gene>
    <name evidence="1" type="ORF">B0H17DRAFT_1126852</name>
</gene>
<evidence type="ECO:0000313" key="1">
    <source>
        <dbReference type="EMBL" id="KAJ7704538.1"/>
    </source>
</evidence>
<protein>
    <submittedName>
        <fullName evidence="1">Uncharacterized protein</fullName>
    </submittedName>
</protein>
<organism evidence="1 2">
    <name type="scientific">Mycena rosella</name>
    <name type="common">Pink bonnet</name>
    <name type="synonym">Agaricus rosellus</name>
    <dbReference type="NCBI Taxonomy" id="1033263"/>
    <lineage>
        <taxon>Eukaryota</taxon>
        <taxon>Fungi</taxon>
        <taxon>Dikarya</taxon>
        <taxon>Basidiomycota</taxon>
        <taxon>Agaricomycotina</taxon>
        <taxon>Agaricomycetes</taxon>
        <taxon>Agaricomycetidae</taxon>
        <taxon>Agaricales</taxon>
        <taxon>Marasmiineae</taxon>
        <taxon>Mycenaceae</taxon>
        <taxon>Mycena</taxon>
    </lineage>
</organism>
<evidence type="ECO:0000313" key="2">
    <source>
        <dbReference type="Proteomes" id="UP001221757"/>
    </source>
</evidence>
<dbReference type="EMBL" id="JARKIE010000010">
    <property type="protein sequence ID" value="KAJ7704538.1"/>
    <property type="molecule type" value="Genomic_DNA"/>
</dbReference>
<name>A0AAD7GSV1_MYCRO</name>
<keyword evidence="2" id="KW-1185">Reference proteome</keyword>
<accession>A0AAD7GSV1</accession>
<comment type="caution">
    <text evidence="1">The sequence shown here is derived from an EMBL/GenBank/DDBJ whole genome shotgun (WGS) entry which is preliminary data.</text>
</comment>
<dbReference type="AlphaFoldDB" id="A0AAD7GSV1"/>